<organism evidence="1 2">
    <name type="scientific">Diploptera punctata</name>
    <name type="common">Pacific beetle cockroach</name>
    <dbReference type="NCBI Taxonomy" id="6984"/>
    <lineage>
        <taxon>Eukaryota</taxon>
        <taxon>Metazoa</taxon>
        <taxon>Ecdysozoa</taxon>
        <taxon>Arthropoda</taxon>
        <taxon>Hexapoda</taxon>
        <taxon>Insecta</taxon>
        <taxon>Pterygota</taxon>
        <taxon>Neoptera</taxon>
        <taxon>Polyneoptera</taxon>
        <taxon>Dictyoptera</taxon>
        <taxon>Blattodea</taxon>
        <taxon>Blaberoidea</taxon>
        <taxon>Blaberidae</taxon>
        <taxon>Diplopterinae</taxon>
        <taxon>Diploptera</taxon>
    </lineage>
</organism>
<proteinExistence type="predicted"/>
<gene>
    <name evidence="1" type="ORF">L9F63_001971</name>
</gene>
<protein>
    <submittedName>
        <fullName evidence="1">Uncharacterized protein</fullName>
    </submittedName>
</protein>
<dbReference type="EMBL" id="JASPKZ010003867">
    <property type="protein sequence ID" value="KAJ9591485.1"/>
    <property type="molecule type" value="Genomic_DNA"/>
</dbReference>
<accession>A0AAD8A2L4</accession>
<reference evidence="1" key="2">
    <citation type="submission" date="2023-05" db="EMBL/GenBank/DDBJ databases">
        <authorList>
            <person name="Fouks B."/>
        </authorList>
    </citation>
    <scope>NUCLEOTIDE SEQUENCE</scope>
    <source>
        <strain evidence="1">Stay&amp;Tobe</strain>
        <tissue evidence="1">Testes</tissue>
    </source>
</reference>
<name>A0AAD8A2L4_DIPPU</name>
<keyword evidence="2" id="KW-1185">Reference proteome</keyword>
<sequence>VFICIWSLISHSVIYIDCTKMNAKPYILFSPDGNFLAIVEDRGNLDGIALYSSVTWKLKK</sequence>
<evidence type="ECO:0000313" key="1">
    <source>
        <dbReference type="EMBL" id="KAJ9591485.1"/>
    </source>
</evidence>
<evidence type="ECO:0000313" key="2">
    <source>
        <dbReference type="Proteomes" id="UP001233999"/>
    </source>
</evidence>
<comment type="caution">
    <text evidence="1">The sequence shown here is derived from an EMBL/GenBank/DDBJ whole genome shotgun (WGS) entry which is preliminary data.</text>
</comment>
<dbReference type="Proteomes" id="UP001233999">
    <property type="component" value="Unassembled WGS sequence"/>
</dbReference>
<dbReference type="AlphaFoldDB" id="A0AAD8A2L4"/>
<reference evidence="1" key="1">
    <citation type="journal article" date="2023" name="IScience">
        <title>Live-bearing cockroach genome reveals convergent evolutionary mechanisms linked to viviparity in insects and beyond.</title>
        <authorList>
            <person name="Fouks B."/>
            <person name="Harrison M.C."/>
            <person name="Mikhailova A.A."/>
            <person name="Marchal E."/>
            <person name="English S."/>
            <person name="Carruthers M."/>
            <person name="Jennings E.C."/>
            <person name="Chiamaka E.L."/>
            <person name="Frigard R.A."/>
            <person name="Pippel M."/>
            <person name="Attardo G.M."/>
            <person name="Benoit J.B."/>
            <person name="Bornberg-Bauer E."/>
            <person name="Tobe S.S."/>
        </authorList>
    </citation>
    <scope>NUCLEOTIDE SEQUENCE</scope>
    <source>
        <strain evidence="1">Stay&amp;Tobe</strain>
    </source>
</reference>
<feature type="non-terminal residue" evidence="1">
    <location>
        <position position="1"/>
    </location>
</feature>
<feature type="non-terminal residue" evidence="1">
    <location>
        <position position="60"/>
    </location>
</feature>